<protein>
    <recommendedName>
        <fullName evidence="4">CBM1 domain-containing protein</fullName>
    </recommendedName>
</protein>
<evidence type="ECO:0000256" key="1">
    <source>
        <dbReference type="SAM" id="SignalP"/>
    </source>
</evidence>
<dbReference type="EMBL" id="PDLM01000008">
    <property type="protein sequence ID" value="RDW70968.1"/>
    <property type="molecule type" value="Genomic_DNA"/>
</dbReference>
<evidence type="ECO:0008006" key="4">
    <source>
        <dbReference type="Google" id="ProtNLM"/>
    </source>
</evidence>
<accession>A0A3D8RAM7</accession>
<dbReference type="Proteomes" id="UP000256645">
    <property type="component" value="Unassembled WGS sequence"/>
</dbReference>
<evidence type="ECO:0000313" key="3">
    <source>
        <dbReference type="Proteomes" id="UP000256645"/>
    </source>
</evidence>
<reference evidence="2 3" key="1">
    <citation type="journal article" date="2018" name="IMA Fungus">
        <title>IMA Genome-F 9: Draft genome sequence of Annulohypoxylon stygium, Aspergillus mulundensis, Berkeleyomyces basicola (syn. Thielaviopsis basicola), Ceratocystis smalleyi, two Cercospora beticola strains, Coleophoma cylindrospora, Fusarium fracticaudum, Phialophora cf. hyalina, and Morchella septimelata.</title>
        <authorList>
            <person name="Wingfield B.D."/>
            <person name="Bills G.F."/>
            <person name="Dong Y."/>
            <person name="Huang W."/>
            <person name="Nel W.J."/>
            <person name="Swalarsk-Parry B.S."/>
            <person name="Vaghefi N."/>
            <person name="Wilken P.M."/>
            <person name="An Z."/>
            <person name="de Beer Z.W."/>
            <person name="De Vos L."/>
            <person name="Chen L."/>
            <person name="Duong T.A."/>
            <person name="Gao Y."/>
            <person name="Hammerbacher A."/>
            <person name="Kikkert J.R."/>
            <person name="Li Y."/>
            <person name="Li H."/>
            <person name="Li K."/>
            <person name="Li Q."/>
            <person name="Liu X."/>
            <person name="Ma X."/>
            <person name="Naidoo K."/>
            <person name="Pethybridge S.J."/>
            <person name="Sun J."/>
            <person name="Steenkamp E.T."/>
            <person name="van der Nest M.A."/>
            <person name="van Wyk S."/>
            <person name="Wingfield M.J."/>
            <person name="Xiong C."/>
            <person name="Yue Q."/>
            <person name="Zhang X."/>
        </authorList>
    </citation>
    <scope>NUCLEOTIDE SEQUENCE [LARGE SCALE GENOMIC DNA]</scope>
    <source>
        <strain evidence="2 3">BP6252</strain>
    </source>
</reference>
<evidence type="ECO:0000313" key="2">
    <source>
        <dbReference type="EMBL" id="RDW70968.1"/>
    </source>
</evidence>
<keyword evidence="3" id="KW-1185">Reference proteome</keyword>
<feature type="chain" id="PRO_5017810538" description="CBM1 domain-containing protein" evidence="1">
    <location>
        <begin position="17"/>
        <end position="77"/>
    </location>
</feature>
<keyword evidence="1" id="KW-0732">Signal</keyword>
<comment type="caution">
    <text evidence="2">The sequence shown here is derived from an EMBL/GenBank/DDBJ whole genome shotgun (WGS) entry which is preliminary data.</text>
</comment>
<feature type="signal peptide" evidence="1">
    <location>
        <begin position="1"/>
        <end position="16"/>
    </location>
</feature>
<dbReference type="OrthoDB" id="10375336at2759"/>
<gene>
    <name evidence="2" type="ORF">BP6252_07531</name>
</gene>
<proteinExistence type="predicted"/>
<sequence length="77" mass="8208">MKIIYTVLALATVAFAMPANPVTESPATEKRALPAGCKDIYWNADGTAGGWGCASSINGDCTSYFWKADPPYWSCIA</sequence>
<organism evidence="2 3">
    <name type="scientific">Coleophoma cylindrospora</name>
    <dbReference type="NCBI Taxonomy" id="1849047"/>
    <lineage>
        <taxon>Eukaryota</taxon>
        <taxon>Fungi</taxon>
        <taxon>Dikarya</taxon>
        <taxon>Ascomycota</taxon>
        <taxon>Pezizomycotina</taxon>
        <taxon>Leotiomycetes</taxon>
        <taxon>Helotiales</taxon>
        <taxon>Dermateaceae</taxon>
        <taxon>Coleophoma</taxon>
    </lineage>
</organism>
<dbReference type="AlphaFoldDB" id="A0A3D8RAM7"/>
<name>A0A3D8RAM7_9HELO</name>